<keyword evidence="5" id="KW-0418">Kinase</keyword>
<dbReference type="CDD" id="cd00075">
    <property type="entry name" value="HATPase"/>
    <property type="match status" value="1"/>
</dbReference>
<dbReference type="InterPro" id="IPR005467">
    <property type="entry name" value="His_kinase_dom"/>
</dbReference>
<gene>
    <name evidence="7" type="ORF">DEH80_06700</name>
</gene>
<keyword evidence="3" id="KW-0597">Phosphoprotein</keyword>
<dbReference type="EC" id="2.7.13.3" evidence="2"/>
<name>A0A363UMT2_9GAMM</name>
<dbReference type="Pfam" id="PF02518">
    <property type="entry name" value="HATPase_c"/>
    <property type="match status" value="1"/>
</dbReference>
<dbReference type="SMART" id="SM00387">
    <property type="entry name" value="HATPase_c"/>
    <property type="match status" value="1"/>
</dbReference>
<dbReference type="SUPFAM" id="SSF55874">
    <property type="entry name" value="ATPase domain of HSP90 chaperone/DNA topoisomerase II/histidine kinase"/>
    <property type="match status" value="1"/>
</dbReference>
<comment type="catalytic activity">
    <reaction evidence="1">
        <text>ATP + protein L-histidine = ADP + protein N-phospho-L-histidine.</text>
        <dbReference type="EC" id="2.7.13.3"/>
    </reaction>
</comment>
<dbReference type="AlphaFoldDB" id="A0A363UMT2"/>
<protein>
    <recommendedName>
        <fullName evidence="2">histidine kinase</fullName>
        <ecNumber evidence="2">2.7.13.3</ecNumber>
    </recommendedName>
</protein>
<keyword evidence="4" id="KW-0808">Transferase</keyword>
<evidence type="ECO:0000313" key="7">
    <source>
        <dbReference type="EMBL" id="PWN56694.1"/>
    </source>
</evidence>
<dbReference type="EMBL" id="QEQK01000005">
    <property type="protein sequence ID" value="PWN56694.1"/>
    <property type="molecule type" value="Genomic_DNA"/>
</dbReference>
<dbReference type="Proteomes" id="UP000251800">
    <property type="component" value="Unassembled WGS sequence"/>
</dbReference>
<dbReference type="InterPro" id="IPR036890">
    <property type="entry name" value="HATPase_C_sf"/>
</dbReference>
<dbReference type="PANTHER" id="PTHR43304">
    <property type="entry name" value="PHYTOCHROME-LIKE PROTEIN CPH1"/>
    <property type="match status" value="1"/>
</dbReference>
<evidence type="ECO:0000256" key="2">
    <source>
        <dbReference type="ARBA" id="ARBA00012438"/>
    </source>
</evidence>
<keyword evidence="8" id="KW-1185">Reference proteome</keyword>
<dbReference type="InterPro" id="IPR003594">
    <property type="entry name" value="HATPase_dom"/>
</dbReference>
<feature type="domain" description="Histidine kinase" evidence="6">
    <location>
        <begin position="1"/>
        <end position="201"/>
    </location>
</feature>
<dbReference type="GO" id="GO:0004673">
    <property type="term" value="F:protein histidine kinase activity"/>
    <property type="evidence" value="ECO:0007669"/>
    <property type="project" value="UniProtKB-EC"/>
</dbReference>
<organism evidence="7 8">
    <name type="scientific">Abyssibacter profundi</name>
    <dbReference type="NCBI Taxonomy" id="2182787"/>
    <lineage>
        <taxon>Bacteria</taxon>
        <taxon>Pseudomonadati</taxon>
        <taxon>Pseudomonadota</taxon>
        <taxon>Gammaproteobacteria</taxon>
        <taxon>Chromatiales</taxon>
        <taxon>Oceanococcaceae</taxon>
        <taxon>Abyssibacter</taxon>
    </lineage>
</organism>
<evidence type="ECO:0000256" key="3">
    <source>
        <dbReference type="ARBA" id="ARBA00022553"/>
    </source>
</evidence>
<evidence type="ECO:0000313" key="8">
    <source>
        <dbReference type="Proteomes" id="UP000251800"/>
    </source>
</evidence>
<comment type="caution">
    <text evidence="7">The sequence shown here is derived from an EMBL/GenBank/DDBJ whole genome shotgun (WGS) entry which is preliminary data.</text>
</comment>
<reference evidence="7 8" key="1">
    <citation type="submission" date="2018-05" db="EMBL/GenBank/DDBJ databases">
        <title>Abyssibacter profundi OUC007T gen. nov., sp. nov, a marine bacterium isolated from seawater of the Mariana Trench.</title>
        <authorList>
            <person name="Zhou S."/>
        </authorList>
    </citation>
    <scope>NUCLEOTIDE SEQUENCE [LARGE SCALE GENOMIC DNA]</scope>
    <source>
        <strain evidence="7 8">OUC007</strain>
    </source>
</reference>
<evidence type="ECO:0000256" key="5">
    <source>
        <dbReference type="ARBA" id="ARBA00022777"/>
    </source>
</evidence>
<dbReference type="InterPro" id="IPR004358">
    <property type="entry name" value="Sig_transdc_His_kin-like_C"/>
</dbReference>
<evidence type="ECO:0000259" key="6">
    <source>
        <dbReference type="PROSITE" id="PS50109"/>
    </source>
</evidence>
<dbReference type="PRINTS" id="PR00344">
    <property type="entry name" value="BCTRLSENSOR"/>
</dbReference>
<dbReference type="InterPro" id="IPR052162">
    <property type="entry name" value="Sensor_kinase/Photoreceptor"/>
</dbReference>
<dbReference type="PROSITE" id="PS50109">
    <property type="entry name" value="HIS_KIN"/>
    <property type="match status" value="1"/>
</dbReference>
<sequence length="219" mass="23555">MAYLRKHEHAQLSERGQSFLSTCGDLLRQMQDQISCLTKLAQTKQGPTATGPLQLSVILNDALSRVEQLLADEDAHVTVDELPSVRGDRAQLTTLFQNLIQNACKYVPPTRAPDIRISAEREGAWIRVRVRDNGIGVPPSMHLDIFRMGVRAHAEAGYEGTGLGLALCARIAQEHGGSIGVESDPELGDGSTFWVLLKSVAAPCSKDADKLGESAAGGV</sequence>
<proteinExistence type="predicted"/>
<dbReference type="Gene3D" id="3.30.565.10">
    <property type="entry name" value="Histidine kinase-like ATPase, C-terminal domain"/>
    <property type="match status" value="1"/>
</dbReference>
<evidence type="ECO:0000256" key="1">
    <source>
        <dbReference type="ARBA" id="ARBA00000085"/>
    </source>
</evidence>
<dbReference type="PANTHER" id="PTHR43304:SF1">
    <property type="entry name" value="PAC DOMAIN-CONTAINING PROTEIN"/>
    <property type="match status" value="1"/>
</dbReference>
<evidence type="ECO:0000256" key="4">
    <source>
        <dbReference type="ARBA" id="ARBA00022679"/>
    </source>
</evidence>
<accession>A0A363UMT2</accession>